<keyword evidence="6" id="KW-1185">Reference proteome</keyword>
<reference evidence="5 6" key="1">
    <citation type="submission" date="2018-11" db="EMBL/GenBank/DDBJ databases">
        <title>Novel bacteria species description.</title>
        <authorList>
            <person name="Han J.-H."/>
        </authorList>
    </citation>
    <scope>NUCLEOTIDE SEQUENCE [LARGE SCALE GENOMIC DNA]</scope>
    <source>
        <strain evidence="5 6">KCTC23259</strain>
    </source>
</reference>
<evidence type="ECO:0000313" key="5">
    <source>
        <dbReference type="EMBL" id="MCP9763522.1"/>
    </source>
</evidence>
<sequence length="712" mass="79893">MRKILFLLLLAHFSFAQTEKIQVTDLTKIKNVVSIVTNNDKAIYALKTIEPTPDKPLEFDYITNLYLINLQNPSKHIALTRGNEGASQPALSPDGKSLAFVRTVKDKSQIFIMPLEGGEPWQLTTSKYGASSPQFSPDGKRILFSSSLSLNEILNDSVFNAKKELPSWSFEKPGFKSNDFLVEKKGVKANPDGNIEEIRAYLNKDVVDKKAKVLNRLNFQGEATVEPEMRFSHVFEIEILENAKAKALTSGYWSFQNVNYTPDGKRIIATTAKDATQHPDREQENKIISIDLASLKQTTIYEKEGKSFGGLSLSPSGTKIALVMNAANVMSHGQLSTINADGTGFKEINFDRVPNSITWSADEKSLYFVANSNGGVPVFKLDVTNGKVDRLTDFESGIGSLEIVNPTKAIFAKNDVSNPHEIYVSDLTFKNQTKISDINTPWIKNKKLSYPEKRTFKNSAGQEIEFWIMKPTDFVAGKKYPLLLQMHGGPTAMWGPGEASMWHELQYFAAQGYGVVFPNQRGSGGYGKDFQFSNYRDWGKGPQEDALGATSIAAKEAWVDTSKQVITGGSYAGYLTAWIIAHDHRFKAAFAQRGVYDLTTFMGEGNAWRLTPNYFGLPWDDEAKTKIDANSPYTFVDKIKTPLLIKHGENDLRTGVIQSEMMFKSLKYLEKEVEYVRMPGGTHELSRTGNVRQRIDRILRIYEFFERYISTK</sequence>
<keyword evidence="3" id="KW-0732">Signal</keyword>
<feature type="chain" id="PRO_5041940155" evidence="3">
    <location>
        <begin position="17"/>
        <end position="712"/>
    </location>
</feature>
<feature type="domain" description="Peptidase S9 prolyl oligopeptidase catalytic" evidence="4">
    <location>
        <begin position="503"/>
        <end position="710"/>
    </location>
</feature>
<dbReference type="Pfam" id="PF00326">
    <property type="entry name" value="Peptidase_S9"/>
    <property type="match status" value="1"/>
</dbReference>
<dbReference type="Gene3D" id="2.120.10.30">
    <property type="entry name" value="TolB, C-terminal domain"/>
    <property type="match status" value="1"/>
</dbReference>
<evidence type="ECO:0000313" key="6">
    <source>
        <dbReference type="Proteomes" id="UP001204144"/>
    </source>
</evidence>
<dbReference type="Gene3D" id="3.40.50.1820">
    <property type="entry name" value="alpha/beta hydrolase"/>
    <property type="match status" value="1"/>
</dbReference>
<gene>
    <name evidence="5" type="ORF">EGI31_11195</name>
</gene>
<dbReference type="RefSeq" id="WP_255037302.1">
    <property type="nucleotide sequence ID" value="NZ_RJUF01000030.1"/>
</dbReference>
<feature type="signal peptide" evidence="3">
    <location>
        <begin position="1"/>
        <end position="16"/>
    </location>
</feature>
<dbReference type="Pfam" id="PF07676">
    <property type="entry name" value="PD40"/>
    <property type="match status" value="2"/>
</dbReference>
<dbReference type="InterPro" id="IPR015943">
    <property type="entry name" value="WD40/YVTN_repeat-like_dom_sf"/>
</dbReference>
<evidence type="ECO:0000256" key="3">
    <source>
        <dbReference type="SAM" id="SignalP"/>
    </source>
</evidence>
<dbReference type="PANTHER" id="PTHR42776:SF27">
    <property type="entry name" value="DIPEPTIDYL PEPTIDASE FAMILY MEMBER 6"/>
    <property type="match status" value="1"/>
</dbReference>
<dbReference type="SUPFAM" id="SSF53474">
    <property type="entry name" value="alpha/beta-Hydrolases"/>
    <property type="match status" value="1"/>
</dbReference>
<dbReference type="EMBL" id="RJUF01000030">
    <property type="protein sequence ID" value="MCP9763522.1"/>
    <property type="molecule type" value="Genomic_DNA"/>
</dbReference>
<keyword evidence="1" id="KW-0378">Hydrolase</keyword>
<dbReference type="GO" id="GO:0004252">
    <property type="term" value="F:serine-type endopeptidase activity"/>
    <property type="evidence" value="ECO:0007669"/>
    <property type="project" value="TreeGrafter"/>
</dbReference>
<dbReference type="Proteomes" id="UP001204144">
    <property type="component" value="Unassembled WGS sequence"/>
</dbReference>
<evidence type="ECO:0000256" key="2">
    <source>
        <dbReference type="ARBA" id="ARBA00022825"/>
    </source>
</evidence>
<keyword evidence="2" id="KW-0645">Protease</keyword>
<dbReference type="GO" id="GO:0006508">
    <property type="term" value="P:proteolysis"/>
    <property type="evidence" value="ECO:0007669"/>
    <property type="project" value="InterPro"/>
</dbReference>
<dbReference type="Gene3D" id="2.130.10.10">
    <property type="entry name" value="YVTN repeat-like/Quinoprotein amine dehydrogenase"/>
    <property type="match status" value="1"/>
</dbReference>
<dbReference type="InterPro" id="IPR011042">
    <property type="entry name" value="6-blade_b-propeller_TolB-like"/>
</dbReference>
<proteinExistence type="predicted"/>
<name>A0AAE3KSM5_9BACT</name>
<protein>
    <submittedName>
        <fullName evidence="5">S9 family peptidase</fullName>
    </submittedName>
</protein>
<dbReference type="PANTHER" id="PTHR42776">
    <property type="entry name" value="SERINE PEPTIDASE S9 FAMILY MEMBER"/>
    <property type="match status" value="1"/>
</dbReference>
<dbReference type="InterPro" id="IPR001375">
    <property type="entry name" value="Peptidase_S9_cat"/>
</dbReference>
<accession>A0AAE3KSM5</accession>
<keyword evidence="2" id="KW-0720">Serine protease</keyword>
<organism evidence="5 6">
    <name type="scientific">Lacihabitans soyangensis</name>
    <dbReference type="NCBI Taxonomy" id="869394"/>
    <lineage>
        <taxon>Bacteria</taxon>
        <taxon>Pseudomonadati</taxon>
        <taxon>Bacteroidota</taxon>
        <taxon>Cytophagia</taxon>
        <taxon>Cytophagales</taxon>
        <taxon>Leadbetterellaceae</taxon>
        <taxon>Lacihabitans</taxon>
    </lineage>
</organism>
<dbReference type="InterPro" id="IPR029058">
    <property type="entry name" value="AB_hydrolase_fold"/>
</dbReference>
<dbReference type="InterPro" id="IPR011659">
    <property type="entry name" value="WD40"/>
</dbReference>
<comment type="caution">
    <text evidence="5">The sequence shown here is derived from an EMBL/GenBank/DDBJ whole genome shotgun (WGS) entry which is preliminary data.</text>
</comment>
<dbReference type="AlphaFoldDB" id="A0AAE3KSM5"/>
<evidence type="ECO:0000259" key="4">
    <source>
        <dbReference type="Pfam" id="PF00326"/>
    </source>
</evidence>
<dbReference type="SUPFAM" id="SSF82171">
    <property type="entry name" value="DPP6 N-terminal domain-like"/>
    <property type="match status" value="1"/>
</dbReference>
<evidence type="ECO:0000256" key="1">
    <source>
        <dbReference type="ARBA" id="ARBA00022801"/>
    </source>
</evidence>